<accession>A0A916DX08</accession>
<dbReference type="SUPFAM" id="SSF50978">
    <property type="entry name" value="WD40 repeat-like"/>
    <property type="match status" value="1"/>
</dbReference>
<dbReference type="AlphaFoldDB" id="A0A916DX08"/>
<dbReference type="RefSeq" id="WP_264790547.1">
    <property type="nucleotide sequence ID" value="NZ_AP026867.1"/>
</dbReference>
<dbReference type="InterPro" id="IPR036322">
    <property type="entry name" value="WD40_repeat_dom_sf"/>
</dbReference>
<evidence type="ECO:0000313" key="2">
    <source>
        <dbReference type="Proteomes" id="UP001060919"/>
    </source>
</evidence>
<organism evidence="1 2">
    <name type="scientific">Aureispira anguillae</name>
    <dbReference type="NCBI Taxonomy" id="2864201"/>
    <lineage>
        <taxon>Bacteria</taxon>
        <taxon>Pseudomonadati</taxon>
        <taxon>Bacteroidota</taxon>
        <taxon>Saprospiria</taxon>
        <taxon>Saprospirales</taxon>
        <taxon>Saprospiraceae</taxon>
        <taxon>Aureispira</taxon>
    </lineage>
</organism>
<sequence>MEFFNFKQKKIEGEGVALDFSRDGHLLALGITPNPLQFQGHIVLLNSSTLSEVQRFEIQDKRLVSLKFSLDRDLLYVLLQDNKYDYHLCSILLSTGEIKKMASYGGTELCKSLDITDNGNYLAVVGVSVEIWDLRFNYIVKAYSSDDIESSLQAQFFSNRLIGIGGLELNEIIVYDFLTGAQEQRFLKPYTQSRQILVSNDKTMVLVSGIGIGGTFVYDLKTEKRVLEKKFNKDTLNSHFLFAINDSQIVRIGSRGFSSITTQDEIYMRGKRYEPSYIICSAASHSTPCFSFIQENYTLNLVWFQND</sequence>
<protein>
    <submittedName>
        <fullName evidence="1">Uncharacterized protein</fullName>
    </submittedName>
</protein>
<dbReference type="KEGG" id="aup:AsAng_0061710"/>
<dbReference type="EMBL" id="AP026867">
    <property type="protein sequence ID" value="BDS15387.1"/>
    <property type="molecule type" value="Genomic_DNA"/>
</dbReference>
<evidence type="ECO:0000313" key="1">
    <source>
        <dbReference type="EMBL" id="BDS15387.1"/>
    </source>
</evidence>
<dbReference type="Proteomes" id="UP001060919">
    <property type="component" value="Chromosome"/>
</dbReference>
<reference evidence="1" key="1">
    <citation type="submission" date="2022-09" db="EMBL/GenBank/DDBJ databases">
        <title>Aureispira anguillicida sp. nov., isolated from Leptocephalus of Japanese eel Anguilla japonica.</title>
        <authorList>
            <person name="Yuasa K."/>
            <person name="Mekata T."/>
            <person name="Ikunari K."/>
        </authorList>
    </citation>
    <scope>NUCLEOTIDE SEQUENCE</scope>
    <source>
        <strain evidence="1">EL160426</strain>
    </source>
</reference>
<keyword evidence="2" id="KW-1185">Reference proteome</keyword>
<name>A0A916DX08_9BACT</name>
<proteinExistence type="predicted"/>
<dbReference type="Gene3D" id="2.130.10.10">
    <property type="entry name" value="YVTN repeat-like/Quinoprotein amine dehydrogenase"/>
    <property type="match status" value="1"/>
</dbReference>
<dbReference type="InterPro" id="IPR015943">
    <property type="entry name" value="WD40/YVTN_repeat-like_dom_sf"/>
</dbReference>
<gene>
    <name evidence="1" type="ORF">AsAng_0061710</name>
</gene>